<dbReference type="AlphaFoldDB" id="A0A5J4TN82"/>
<feature type="compositionally biased region" description="Low complexity" evidence="1">
    <location>
        <begin position="59"/>
        <end position="74"/>
    </location>
</feature>
<sequence length="100" mass="10889">MLGAQVIAMSDTSNKNLTGITNLLFGVQLLGQGSVNTRKFRQLTPSAIRKQIMRPMVNQNQNQALEQNQETQNTIANNDISPPIARPRGQPPPGQEPTGP</sequence>
<gene>
    <name evidence="2" type="ORF">EZS28_045023</name>
</gene>
<protein>
    <submittedName>
        <fullName evidence="2">Uncharacterized protein</fullName>
    </submittedName>
</protein>
<evidence type="ECO:0000313" key="2">
    <source>
        <dbReference type="EMBL" id="KAA6359449.1"/>
    </source>
</evidence>
<accession>A0A5J4TN82</accession>
<feature type="compositionally biased region" description="Pro residues" evidence="1">
    <location>
        <begin position="89"/>
        <end position="100"/>
    </location>
</feature>
<dbReference type="EMBL" id="SNRW01028371">
    <property type="protein sequence ID" value="KAA6359449.1"/>
    <property type="molecule type" value="Genomic_DNA"/>
</dbReference>
<feature type="non-terminal residue" evidence="2">
    <location>
        <position position="100"/>
    </location>
</feature>
<comment type="caution">
    <text evidence="2">The sequence shown here is derived from an EMBL/GenBank/DDBJ whole genome shotgun (WGS) entry which is preliminary data.</text>
</comment>
<organism evidence="2 3">
    <name type="scientific">Streblomastix strix</name>
    <dbReference type="NCBI Taxonomy" id="222440"/>
    <lineage>
        <taxon>Eukaryota</taxon>
        <taxon>Metamonada</taxon>
        <taxon>Preaxostyla</taxon>
        <taxon>Oxymonadida</taxon>
        <taxon>Streblomastigidae</taxon>
        <taxon>Streblomastix</taxon>
    </lineage>
</organism>
<dbReference type="Proteomes" id="UP000324800">
    <property type="component" value="Unassembled WGS sequence"/>
</dbReference>
<evidence type="ECO:0000256" key="1">
    <source>
        <dbReference type="SAM" id="MobiDB-lite"/>
    </source>
</evidence>
<reference evidence="2 3" key="1">
    <citation type="submission" date="2019-03" db="EMBL/GenBank/DDBJ databases">
        <title>Single cell metagenomics reveals metabolic interactions within the superorganism composed of flagellate Streblomastix strix and complex community of Bacteroidetes bacteria on its surface.</title>
        <authorList>
            <person name="Treitli S.C."/>
            <person name="Kolisko M."/>
            <person name="Husnik F."/>
            <person name="Keeling P."/>
            <person name="Hampl V."/>
        </authorList>
    </citation>
    <scope>NUCLEOTIDE SEQUENCE [LARGE SCALE GENOMIC DNA]</scope>
    <source>
        <strain evidence="2">ST1C</strain>
    </source>
</reference>
<feature type="region of interest" description="Disordered" evidence="1">
    <location>
        <begin position="59"/>
        <end position="100"/>
    </location>
</feature>
<name>A0A5J4TN82_9EUKA</name>
<proteinExistence type="predicted"/>
<evidence type="ECO:0000313" key="3">
    <source>
        <dbReference type="Proteomes" id="UP000324800"/>
    </source>
</evidence>